<evidence type="ECO:0000313" key="3">
    <source>
        <dbReference type="Proteomes" id="UP000515480"/>
    </source>
</evidence>
<dbReference type="InterPro" id="IPR007809">
    <property type="entry name" value="FlgN-like"/>
</dbReference>
<sequence>MWNVFTTTLEELYRQYEKIRALQEKKRGVLVALDMAALEKLTAEEDFLAKAVQQLEKQRLTQLAQIAQVTPGVSAETNMEELALLAPTDAAHRSVLAASRNLSRIVKETAERSEANSLLIEGALIAVNRQLGKIGGAVVDPVYGNTGGEQVRHLKKNLDYKA</sequence>
<dbReference type="Gene3D" id="1.20.58.300">
    <property type="entry name" value="FlgN-like"/>
    <property type="match status" value="1"/>
</dbReference>
<dbReference type="AlphaFoldDB" id="A0A7G7VLW9"/>
<dbReference type="KEGG" id="stim:H1B31_04060"/>
<keyword evidence="2" id="KW-0966">Cell projection</keyword>
<keyword evidence="2" id="KW-0969">Cilium</keyword>
<accession>A0A7G7VLW9</accession>
<keyword evidence="3" id="KW-1185">Reference proteome</keyword>
<dbReference type="Proteomes" id="UP000515480">
    <property type="component" value="Chromosome"/>
</dbReference>
<keyword evidence="2" id="KW-0282">Flagellum</keyword>
<dbReference type="SUPFAM" id="SSF140566">
    <property type="entry name" value="FlgN-like"/>
    <property type="match status" value="1"/>
</dbReference>
<name>A0A7G7VLW9_9FIRM</name>
<dbReference type="GO" id="GO:0044780">
    <property type="term" value="P:bacterial-type flagellum assembly"/>
    <property type="evidence" value="ECO:0007669"/>
    <property type="project" value="InterPro"/>
</dbReference>
<keyword evidence="1" id="KW-1005">Bacterial flagellum biogenesis</keyword>
<gene>
    <name evidence="2" type="primary">flgN</name>
    <name evidence="2" type="ORF">H1B31_04060</name>
</gene>
<dbReference type="InterPro" id="IPR036679">
    <property type="entry name" value="FlgN-like_sf"/>
</dbReference>
<evidence type="ECO:0000313" key="2">
    <source>
        <dbReference type="EMBL" id="QNH55112.1"/>
    </source>
</evidence>
<dbReference type="RefSeq" id="WP_185980989.1">
    <property type="nucleotide sequence ID" value="NZ_CP060204.1"/>
</dbReference>
<dbReference type="Pfam" id="PF05130">
    <property type="entry name" value="FlgN"/>
    <property type="match status" value="1"/>
</dbReference>
<protein>
    <submittedName>
        <fullName evidence="2">Flagellar export chaperone FlgN</fullName>
    </submittedName>
</protein>
<dbReference type="EMBL" id="CP060204">
    <property type="protein sequence ID" value="QNH55112.1"/>
    <property type="molecule type" value="Genomic_DNA"/>
</dbReference>
<reference evidence="2 3" key="1">
    <citation type="submission" date="2020-07" db="EMBL/GenBank/DDBJ databases">
        <title>Complete genome and description of Selenomonas timonensis sp. nov., a new bacterium isolated from a gingivitis subject.</title>
        <authorList>
            <person name="Antezack A."/>
        </authorList>
    </citation>
    <scope>NUCLEOTIDE SEQUENCE [LARGE SCALE GENOMIC DNA]</scope>
    <source>
        <strain evidence="2 3">Marseille-Q3039</strain>
    </source>
</reference>
<evidence type="ECO:0000256" key="1">
    <source>
        <dbReference type="ARBA" id="ARBA00022795"/>
    </source>
</evidence>
<proteinExistence type="predicted"/>
<organism evidence="2 3">
    <name type="scientific">Selenomonas timonae</name>
    <dbReference type="NCBI Taxonomy" id="2754044"/>
    <lineage>
        <taxon>Bacteria</taxon>
        <taxon>Bacillati</taxon>
        <taxon>Bacillota</taxon>
        <taxon>Negativicutes</taxon>
        <taxon>Selenomonadales</taxon>
        <taxon>Selenomonadaceae</taxon>
        <taxon>Selenomonas</taxon>
    </lineage>
</organism>